<keyword evidence="3" id="KW-0315">Glutamine amidotransferase</keyword>
<dbReference type="GO" id="GO:0006529">
    <property type="term" value="P:asparagine biosynthetic process"/>
    <property type="evidence" value="ECO:0007669"/>
    <property type="project" value="UniProtKB-KW"/>
</dbReference>
<dbReference type="Proteomes" id="UP001460270">
    <property type="component" value="Unassembled WGS sequence"/>
</dbReference>
<keyword evidence="2" id="KW-0061">Asparagine biosynthesis</keyword>
<dbReference type="InterPro" id="IPR054148">
    <property type="entry name" value="ASNSD1-SEP"/>
</dbReference>
<dbReference type="PANTHER" id="PTHR45937">
    <property type="entry name" value="ASPARAGINE SYNTHETASE DOMAIN-CONTAINING PROTEIN 1"/>
    <property type="match status" value="1"/>
</dbReference>
<keyword evidence="1" id="KW-0028">Amino-acid biosynthesis</keyword>
<evidence type="ECO:0000313" key="6">
    <source>
        <dbReference type="EMBL" id="KAK7938808.1"/>
    </source>
</evidence>
<dbReference type="InterPro" id="IPR001962">
    <property type="entry name" value="Asn_synthase"/>
</dbReference>
<dbReference type="InterPro" id="IPR029055">
    <property type="entry name" value="Ntn_hydrolases_N"/>
</dbReference>
<sequence length="495" mass="55890">MSRNPDENTEGLSALKEEMNKKIKEQKIVIDELSNLKKGRKVYTQQRNSNIFFVADRGQTLSSCKTHVLHMRGVLTPQPIRDDNGNVLLWNGEIFGGLTVSPNENDAAVLSQRLGSCSSSSEILDVFASIRGPWSVIYYQKSADCLWFGRDFFGRRNTSQENESKNHLEGKDLAQILASYDQTSEVNSLIDVLSEAVRRRVQTLPFTEEVEQDQANVAILFSGGIDSMILAALADRHIPTHEPIDLLNVAFKMQEPKMRKEAGNKSKKSKNKMPNAAMENGESKSAACPFDVPDRVTGKAGLEELKALNPERKWNFVEINVTQEELQEMRRERICHLVFPLETVLDDSIGCAVWFAARGRGLIREDGDERLFVSAAKIILTGIGADEQLAGYSRHRVRFKCCCCEDHLDRLLADEQLAGYSRHESGSRPRDLRDFWRSCPWELGRISSRNLGRARSDWWMRLRQEAKSTGLTNLTWCYILASEPHLSSHVSPSSS</sequence>
<comment type="caution">
    <text evidence="6">The sequence shown here is derived from an EMBL/GenBank/DDBJ whole genome shotgun (WGS) entry which is preliminary data.</text>
</comment>
<dbReference type="AlphaFoldDB" id="A0AAW0PSP6"/>
<dbReference type="PANTHER" id="PTHR45937:SF1">
    <property type="entry name" value="ASPARAGINE SYNTHETASE DOMAIN-CONTAINING PROTEIN 1"/>
    <property type="match status" value="1"/>
</dbReference>
<evidence type="ECO:0000256" key="2">
    <source>
        <dbReference type="ARBA" id="ARBA00022888"/>
    </source>
</evidence>
<evidence type="ECO:0000313" key="7">
    <source>
        <dbReference type="Proteomes" id="UP001460270"/>
    </source>
</evidence>
<dbReference type="Gene3D" id="3.40.50.620">
    <property type="entry name" value="HUPs"/>
    <property type="match status" value="1"/>
</dbReference>
<dbReference type="CDD" id="cd01991">
    <property type="entry name" value="Asn_synthase_B_C"/>
    <property type="match status" value="1"/>
</dbReference>
<gene>
    <name evidence="6" type="ORF">WMY93_002134</name>
</gene>
<keyword evidence="7" id="KW-1185">Reference proteome</keyword>
<organism evidence="6 7">
    <name type="scientific">Mugilogobius chulae</name>
    <name type="common">yellowstripe goby</name>
    <dbReference type="NCBI Taxonomy" id="88201"/>
    <lineage>
        <taxon>Eukaryota</taxon>
        <taxon>Metazoa</taxon>
        <taxon>Chordata</taxon>
        <taxon>Craniata</taxon>
        <taxon>Vertebrata</taxon>
        <taxon>Euteleostomi</taxon>
        <taxon>Actinopterygii</taxon>
        <taxon>Neopterygii</taxon>
        <taxon>Teleostei</taxon>
        <taxon>Neoteleostei</taxon>
        <taxon>Acanthomorphata</taxon>
        <taxon>Gobiaria</taxon>
        <taxon>Gobiiformes</taxon>
        <taxon>Gobioidei</taxon>
        <taxon>Gobiidae</taxon>
        <taxon>Gobionellinae</taxon>
        <taxon>Mugilogobius</taxon>
    </lineage>
</organism>
<dbReference type="GO" id="GO:0004066">
    <property type="term" value="F:asparagine synthase (glutamine-hydrolyzing) activity"/>
    <property type="evidence" value="ECO:0007669"/>
    <property type="project" value="InterPro"/>
</dbReference>
<name>A0AAW0PSP6_9GOBI</name>
<dbReference type="EMBL" id="JBBPFD010000002">
    <property type="protein sequence ID" value="KAK7938808.1"/>
    <property type="molecule type" value="Genomic_DNA"/>
</dbReference>
<evidence type="ECO:0000256" key="5">
    <source>
        <dbReference type="SAM" id="MobiDB-lite"/>
    </source>
</evidence>
<reference evidence="7" key="1">
    <citation type="submission" date="2024-04" db="EMBL/GenBank/DDBJ databases">
        <title>Salinicola lusitanus LLJ914,a marine bacterium isolated from the Okinawa Trough.</title>
        <authorList>
            <person name="Li J."/>
        </authorList>
    </citation>
    <scope>NUCLEOTIDE SEQUENCE [LARGE SCALE GENOMIC DNA]</scope>
</reference>
<dbReference type="SUPFAM" id="SSF56235">
    <property type="entry name" value="N-terminal nucleophile aminohydrolases (Ntn hydrolases)"/>
    <property type="match status" value="1"/>
</dbReference>
<evidence type="ECO:0000256" key="3">
    <source>
        <dbReference type="ARBA" id="ARBA00022962"/>
    </source>
</evidence>
<dbReference type="Pfam" id="PF21975">
    <property type="entry name" value="ASNSD1-SEP"/>
    <property type="match status" value="1"/>
</dbReference>
<dbReference type="InterPro" id="IPR051857">
    <property type="entry name" value="Asn_synthetase_domain"/>
</dbReference>
<accession>A0AAW0PSP6</accession>
<evidence type="ECO:0000256" key="1">
    <source>
        <dbReference type="ARBA" id="ARBA00022605"/>
    </source>
</evidence>
<evidence type="ECO:0000256" key="4">
    <source>
        <dbReference type="ARBA" id="ARBA00040716"/>
    </source>
</evidence>
<dbReference type="SUPFAM" id="SSF52402">
    <property type="entry name" value="Adenine nucleotide alpha hydrolases-like"/>
    <property type="match status" value="1"/>
</dbReference>
<proteinExistence type="predicted"/>
<feature type="region of interest" description="Disordered" evidence="5">
    <location>
        <begin position="258"/>
        <end position="284"/>
    </location>
</feature>
<protein>
    <recommendedName>
        <fullName evidence="4">Asparagine synthetase domain-containing protein 1</fullName>
    </recommendedName>
</protein>
<dbReference type="InterPro" id="IPR014729">
    <property type="entry name" value="Rossmann-like_a/b/a_fold"/>
</dbReference>